<dbReference type="Proteomes" id="UP000799424">
    <property type="component" value="Unassembled WGS sequence"/>
</dbReference>
<dbReference type="EMBL" id="MU006217">
    <property type="protein sequence ID" value="KAF2832430.1"/>
    <property type="molecule type" value="Genomic_DNA"/>
</dbReference>
<evidence type="ECO:0000313" key="3">
    <source>
        <dbReference type="Proteomes" id="UP000799424"/>
    </source>
</evidence>
<reference evidence="2" key="1">
    <citation type="journal article" date="2020" name="Stud. Mycol.">
        <title>101 Dothideomycetes genomes: a test case for predicting lifestyles and emergence of pathogens.</title>
        <authorList>
            <person name="Haridas S."/>
            <person name="Albert R."/>
            <person name="Binder M."/>
            <person name="Bloem J."/>
            <person name="Labutti K."/>
            <person name="Salamov A."/>
            <person name="Andreopoulos B."/>
            <person name="Baker S."/>
            <person name="Barry K."/>
            <person name="Bills G."/>
            <person name="Bluhm B."/>
            <person name="Cannon C."/>
            <person name="Castanera R."/>
            <person name="Culley D."/>
            <person name="Daum C."/>
            <person name="Ezra D."/>
            <person name="Gonzalez J."/>
            <person name="Henrissat B."/>
            <person name="Kuo A."/>
            <person name="Liang C."/>
            <person name="Lipzen A."/>
            <person name="Lutzoni F."/>
            <person name="Magnuson J."/>
            <person name="Mondo S."/>
            <person name="Nolan M."/>
            <person name="Ohm R."/>
            <person name="Pangilinan J."/>
            <person name="Park H.-J."/>
            <person name="Ramirez L."/>
            <person name="Alfaro M."/>
            <person name="Sun H."/>
            <person name="Tritt A."/>
            <person name="Yoshinaga Y."/>
            <person name="Zwiers L.-H."/>
            <person name="Turgeon B."/>
            <person name="Goodwin S."/>
            <person name="Spatafora J."/>
            <person name="Crous P."/>
            <person name="Grigoriev I."/>
        </authorList>
    </citation>
    <scope>NUCLEOTIDE SEQUENCE</scope>
    <source>
        <strain evidence="2">CBS 113818</strain>
    </source>
</reference>
<dbReference type="PANTHER" id="PTHR35567:SF1">
    <property type="entry name" value="CONSERVED FUNGAL PROTEIN (AFU_ORTHOLOGUE AFUA_1G14230)"/>
    <property type="match status" value="1"/>
</dbReference>
<dbReference type="InterPro" id="IPR021851">
    <property type="entry name" value="DUF3455"/>
</dbReference>
<dbReference type="OrthoDB" id="1859733at2759"/>
<evidence type="ECO:0008006" key="4">
    <source>
        <dbReference type="Google" id="ProtNLM"/>
    </source>
</evidence>
<sequence length="241" mass="25295">MFASALSTVIATVALLTASTCALPHPAAYAPASDLSKLAKLLPASTLPAPDGKLKYVVLGIGTQNYTCTSGNPDAAPGTTGAVATLYDIGTKLNNDNNAKWKIPTISPLALSLSAYPKLLEWNLGFQGYTNVLGHHFFNSVGGTNTPIFALDQLVKSPYPMAQVLRVNDVAAPTSACPGLESEGAVRWLFLKDNKGISLGGIDTVYRLETAGGSAPATCKGKPASFEVKYAAQYWIYGPRD</sequence>
<name>A0A6A7AGJ8_9PLEO</name>
<dbReference type="Pfam" id="PF11937">
    <property type="entry name" value="DUF3455"/>
    <property type="match status" value="1"/>
</dbReference>
<gene>
    <name evidence="2" type="ORF">CC86DRAFT_313452</name>
</gene>
<evidence type="ECO:0000256" key="1">
    <source>
        <dbReference type="SAM" id="SignalP"/>
    </source>
</evidence>
<protein>
    <recommendedName>
        <fullName evidence="4">Malate dehydrogenase</fullName>
    </recommendedName>
</protein>
<proteinExistence type="predicted"/>
<keyword evidence="1" id="KW-0732">Signal</keyword>
<dbReference type="PANTHER" id="PTHR35567">
    <property type="entry name" value="MALATE DEHYDROGENASE (AFU_ORTHOLOGUE AFUA_2G13800)"/>
    <property type="match status" value="1"/>
</dbReference>
<feature type="chain" id="PRO_5025366180" description="Malate dehydrogenase" evidence="1">
    <location>
        <begin position="23"/>
        <end position="241"/>
    </location>
</feature>
<dbReference type="AlphaFoldDB" id="A0A6A7AGJ8"/>
<feature type="signal peptide" evidence="1">
    <location>
        <begin position="1"/>
        <end position="22"/>
    </location>
</feature>
<accession>A0A6A7AGJ8</accession>
<keyword evidence="3" id="KW-1185">Reference proteome</keyword>
<organism evidence="2 3">
    <name type="scientific">Ophiobolus disseminans</name>
    <dbReference type="NCBI Taxonomy" id="1469910"/>
    <lineage>
        <taxon>Eukaryota</taxon>
        <taxon>Fungi</taxon>
        <taxon>Dikarya</taxon>
        <taxon>Ascomycota</taxon>
        <taxon>Pezizomycotina</taxon>
        <taxon>Dothideomycetes</taxon>
        <taxon>Pleosporomycetidae</taxon>
        <taxon>Pleosporales</taxon>
        <taxon>Pleosporineae</taxon>
        <taxon>Phaeosphaeriaceae</taxon>
        <taxon>Ophiobolus</taxon>
    </lineage>
</organism>
<evidence type="ECO:0000313" key="2">
    <source>
        <dbReference type="EMBL" id="KAF2832430.1"/>
    </source>
</evidence>